<proteinExistence type="predicted"/>
<reference evidence="1" key="1">
    <citation type="submission" date="2019-02" db="EMBL/GenBank/DDBJ databases">
        <authorList>
            <person name="Gruber-Vodicka R. H."/>
            <person name="Seah K. B. B."/>
        </authorList>
    </citation>
    <scope>NUCLEOTIDE SEQUENCE</scope>
    <source>
        <strain evidence="1">BECK_M7</strain>
    </source>
</reference>
<sequence length="279" mass="31535">MKAIKIMTTLVVTVTLIGCVNLKEVRDYASESAKLSAYTELTTRFRNTYEREEPYLFGKAKQQAENNDKKRKAAYEDLLKIHKTVSLYMQTLAKLAGEDTFKLSTEIDSLASGIKAHPDFGIDGKHVDAYSNISNVITKWITSSYQERAVQDMVKAGDAHLQTTLEGMMSLVDYYKKTNENERKTVLGFFAVEIPFANSPKDKLLHTLARAHVQSKISEYENARLKYNDAEKGIISVKDGHSKLLENVDNLSKAEVKTVISEFAKDIKAIRENLRTVRN</sequence>
<organism evidence="1">
    <name type="scientific">Candidatus Kentrum sp. LFY</name>
    <dbReference type="NCBI Taxonomy" id="2126342"/>
    <lineage>
        <taxon>Bacteria</taxon>
        <taxon>Pseudomonadati</taxon>
        <taxon>Pseudomonadota</taxon>
        <taxon>Gammaproteobacteria</taxon>
        <taxon>Candidatus Kentrum</taxon>
    </lineage>
</organism>
<gene>
    <name evidence="1" type="ORF">BECKLFY1418B_GA0070995_101936</name>
</gene>
<protein>
    <recommendedName>
        <fullName evidence="2">DUF3829 domain-containing protein</fullName>
    </recommendedName>
</protein>
<evidence type="ECO:0008006" key="2">
    <source>
        <dbReference type="Google" id="ProtNLM"/>
    </source>
</evidence>
<accession>A0A450UD89</accession>
<evidence type="ECO:0000313" key="1">
    <source>
        <dbReference type="EMBL" id="VFJ90332.1"/>
    </source>
</evidence>
<name>A0A450UD89_9GAMM</name>
<dbReference type="PROSITE" id="PS51257">
    <property type="entry name" value="PROKAR_LIPOPROTEIN"/>
    <property type="match status" value="1"/>
</dbReference>
<dbReference type="EMBL" id="CAADFF010000019">
    <property type="protein sequence ID" value="VFJ90332.1"/>
    <property type="molecule type" value="Genomic_DNA"/>
</dbReference>
<dbReference type="AlphaFoldDB" id="A0A450UD89"/>